<dbReference type="GeneID" id="56032202"/>
<dbReference type="InterPro" id="IPR058996">
    <property type="entry name" value="Toxin-rel_dom"/>
</dbReference>
<dbReference type="Pfam" id="PF26442">
    <property type="entry name" value="Halo_toxin"/>
    <property type="match status" value="1"/>
</dbReference>
<gene>
    <name evidence="2" type="ORF">HYG82_02885</name>
</gene>
<organism evidence="2 3">
    <name type="scientific">Natrinema halophilum</name>
    <dbReference type="NCBI Taxonomy" id="1699371"/>
    <lineage>
        <taxon>Archaea</taxon>
        <taxon>Methanobacteriati</taxon>
        <taxon>Methanobacteriota</taxon>
        <taxon>Stenosarchaea group</taxon>
        <taxon>Halobacteria</taxon>
        <taxon>Halobacteriales</taxon>
        <taxon>Natrialbaceae</taxon>
        <taxon>Natrinema</taxon>
    </lineage>
</organism>
<dbReference type="AlphaFoldDB" id="A0A7D5KWQ7"/>
<dbReference type="KEGG" id="haly:HYG82_02885"/>
<dbReference type="Proteomes" id="UP000509241">
    <property type="component" value="Chromosome"/>
</dbReference>
<protein>
    <recommendedName>
        <fullName evidence="1">RelE toxin-related domain-containing protein</fullName>
    </recommendedName>
</protein>
<evidence type="ECO:0000259" key="1">
    <source>
        <dbReference type="Pfam" id="PF26442"/>
    </source>
</evidence>
<dbReference type="RefSeq" id="WP_179259604.1">
    <property type="nucleotide sequence ID" value="NZ_CP058601.1"/>
</dbReference>
<dbReference type="EMBL" id="CP058601">
    <property type="protein sequence ID" value="QLG47862.1"/>
    <property type="molecule type" value="Genomic_DNA"/>
</dbReference>
<feature type="domain" description="RelE toxin-related" evidence="1">
    <location>
        <begin position="15"/>
        <end position="80"/>
    </location>
</feature>
<evidence type="ECO:0000313" key="2">
    <source>
        <dbReference type="EMBL" id="QLG47862.1"/>
    </source>
</evidence>
<reference evidence="2 3" key="1">
    <citation type="submission" date="2020-07" db="EMBL/GenBank/DDBJ databases">
        <authorList>
            <person name="Cui H."/>
        </authorList>
    </citation>
    <scope>NUCLEOTIDE SEQUENCE [LARGE SCALE GENOMIC DNA]</scope>
    <source>
        <strain evidence="2 3">YPL8</strain>
    </source>
</reference>
<proteinExistence type="predicted"/>
<keyword evidence="3" id="KW-1185">Reference proteome</keyword>
<sequence length="98" mass="11193">MSTVTQSPRYTEISVSEHAYDRWTERSAQPKLNPRAAWLEAIPVEYPSINPPAKYARYHQETDLVLLVAGDDTLITCIPLSQRSVKEQQYVLSQVTDE</sequence>
<accession>A0A7D5KWQ7</accession>
<dbReference type="OrthoDB" id="191442at2157"/>
<name>A0A7D5KWQ7_9EURY</name>
<evidence type="ECO:0000313" key="3">
    <source>
        <dbReference type="Proteomes" id="UP000509241"/>
    </source>
</evidence>